<keyword evidence="3" id="KW-1003">Cell membrane</keyword>
<dbReference type="PANTHER" id="PTHR33884">
    <property type="entry name" value="UPF0410 PROTEIN YMGE"/>
    <property type="match status" value="1"/>
</dbReference>
<comment type="caution">
    <text evidence="8">The sequence shown here is derived from an EMBL/GenBank/DDBJ whole genome shotgun (WGS) entry which is preliminary data.</text>
</comment>
<evidence type="ECO:0000313" key="8">
    <source>
        <dbReference type="EMBL" id="TWT62599.1"/>
    </source>
</evidence>
<dbReference type="Pfam" id="PF04226">
    <property type="entry name" value="Transgly_assoc"/>
    <property type="match status" value="1"/>
</dbReference>
<evidence type="ECO:0008006" key="10">
    <source>
        <dbReference type="Google" id="ProtNLM"/>
    </source>
</evidence>
<evidence type="ECO:0000313" key="9">
    <source>
        <dbReference type="Proteomes" id="UP000316095"/>
    </source>
</evidence>
<reference evidence="8 9" key="1">
    <citation type="submission" date="2019-02" db="EMBL/GenBank/DDBJ databases">
        <title>Deep-cultivation of Planctomycetes and their phenomic and genomic characterization uncovers novel biology.</title>
        <authorList>
            <person name="Wiegand S."/>
            <person name="Jogler M."/>
            <person name="Boedeker C."/>
            <person name="Pinto D."/>
            <person name="Vollmers J."/>
            <person name="Rivas-Marin E."/>
            <person name="Kohn T."/>
            <person name="Peeters S.H."/>
            <person name="Heuer A."/>
            <person name="Rast P."/>
            <person name="Oberbeckmann S."/>
            <person name="Bunk B."/>
            <person name="Jeske O."/>
            <person name="Meyerdierks A."/>
            <person name="Storesund J.E."/>
            <person name="Kallscheuer N."/>
            <person name="Luecker S."/>
            <person name="Lage O.M."/>
            <person name="Pohl T."/>
            <person name="Merkel B.J."/>
            <person name="Hornburger P."/>
            <person name="Mueller R.-W."/>
            <person name="Bruemmer F."/>
            <person name="Labrenz M."/>
            <person name="Spormann A.M."/>
            <person name="Op Den Camp H."/>
            <person name="Overmann J."/>
            <person name="Amann R."/>
            <person name="Jetten M.S.M."/>
            <person name="Mascher T."/>
            <person name="Medema M.H."/>
            <person name="Devos D.P."/>
            <person name="Kaster A.-K."/>
            <person name="Ovreas L."/>
            <person name="Rohde M."/>
            <person name="Galperin M.Y."/>
            <person name="Jogler C."/>
        </authorList>
    </citation>
    <scope>NUCLEOTIDE SEQUENCE [LARGE SCALE GENOMIC DNA]</scope>
    <source>
        <strain evidence="8 9">Pan54</strain>
    </source>
</reference>
<dbReference type="InterPro" id="IPR007341">
    <property type="entry name" value="Transgly_assoc"/>
</dbReference>
<dbReference type="PANTHER" id="PTHR33884:SF3">
    <property type="entry name" value="UPF0410 PROTEIN YMGE"/>
    <property type="match status" value="1"/>
</dbReference>
<sequence length="87" mass="8799">MGIFGVISWCIFGLIIGAIARFVMPGVQAMGWGMTLILGIVGSFVGGALSSLVSTGGSEGIVNPAGWVMSIIGALLVLFVAGKLQKS</sequence>
<dbReference type="OrthoDB" id="290170at2"/>
<dbReference type="EMBL" id="SJPG01000001">
    <property type="protein sequence ID" value="TWT62599.1"/>
    <property type="molecule type" value="Genomic_DNA"/>
</dbReference>
<keyword evidence="6 7" id="KW-0472">Membrane</keyword>
<evidence type="ECO:0000256" key="7">
    <source>
        <dbReference type="SAM" id="Phobius"/>
    </source>
</evidence>
<keyword evidence="4 7" id="KW-0812">Transmembrane</keyword>
<feature type="transmembrane region" description="Helical" evidence="7">
    <location>
        <begin position="6"/>
        <end position="24"/>
    </location>
</feature>
<dbReference type="Proteomes" id="UP000316095">
    <property type="component" value="Unassembled WGS sequence"/>
</dbReference>
<keyword evidence="5 7" id="KW-1133">Transmembrane helix</keyword>
<feature type="transmembrane region" description="Helical" evidence="7">
    <location>
        <begin position="31"/>
        <end position="53"/>
    </location>
</feature>
<evidence type="ECO:0000256" key="2">
    <source>
        <dbReference type="ARBA" id="ARBA00011006"/>
    </source>
</evidence>
<evidence type="ECO:0000256" key="6">
    <source>
        <dbReference type="ARBA" id="ARBA00023136"/>
    </source>
</evidence>
<name>A0A5C5XIT9_9PLAN</name>
<dbReference type="AlphaFoldDB" id="A0A5C5XIT9"/>
<accession>A0A5C5XIT9</accession>
<evidence type="ECO:0000256" key="5">
    <source>
        <dbReference type="ARBA" id="ARBA00022989"/>
    </source>
</evidence>
<protein>
    <recommendedName>
        <fullName evidence="10">Transglycosylase associated protein</fullName>
    </recommendedName>
</protein>
<feature type="transmembrane region" description="Helical" evidence="7">
    <location>
        <begin position="65"/>
        <end position="84"/>
    </location>
</feature>
<comment type="similarity">
    <text evidence="2">Belongs to the UPF0410 family.</text>
</comment>
<proteinExistence type="inferred from homology"/>
<evidence type="ECO:0000256" key="3">
    <source>
        <dbReference type="ARBA" id="ARBA00022475"/>
    </source>
</evidence>
<dbReference type="GO" id="GO:0005886">
    <property type="term" value="C:plasma membrane"/>
    <property type="evidence" value="ECO:0007669"/>
    <property type="project" value="UniProtKB-SubCell"/>
</dbReference>
<gene>
    <name evidence="8" type="ORF">Pan54_33420</name>
</gene>
<evidence type="ECO:0000256" key="1">
    <source>
        <dbReference type="ARBA" id="ARBA00004651"/>
    </source>
</evidence>
<evidence type="ECO:0000256" key="4">
    <source>
        <dbReference type="ARBA" id="ARBA00022692"/>
    </source>
</evidence>
<keyword evidence="9" id="KW-1185">Reference proteome</keyword>
<organism evidence="8 9">
    <name type="scientific">Rubinisphaera italica</name>
    <dbReference type="NCBI Taxonomy" id="2527969"/>
    <lineage>
        <taxon>Bacteria</taxon>
        <taxon>Pseudomonadati</taxon>
        <taxon>Planctomycetota</taxon>
        <taxon>Planctomycetia</taxon>
        <taxon>Planctomycetales</taxon>
        <taxon>Planctomycetaceae</taxon>
        <taxon>Rubinisphaera</taxon>
    </lineage>
</organism>
<comment type="subcellular location">
    <subcellularLocation>
        <location evidence="1">Cell membrane</location>
        <topology evidence="1">Multi-pass membrane protein</topology>
    </subcellularLocation>
</comment>